<proteinExistence type="predicted"/>
<gene>
    <name evidence="2" type="ORF">AK830_g7850</name>
</gene>
<name>A0A0P7AYS7_9HYPO</name>
<dbReference type="SUPFAM" id="SSF53335">
    <property type="entry name" value="S-adenosyl-L-methionine-dependent methyltransferases"/>
    <property type="match status" value="1"/>
</dbReference>
<dbReference type="STRING" id="78410.A0A0P7AYS7"/>
<feature type="domain" description="Methyltransferase type 11" evidence="1">
    <location>
        <begin position="52"/>
        <end position="153"/>
    </location>
</feature>
<dbReference type="Gene3D" id="3.40.50.150">
    <property type="entry name" value="Vaccinia Virus protein VP39"/>
    <property type="match status" value="1"/>
</dbReference>
<organism evidence="2 3">
    <name type="scientific">Neonectria ditissima</name>
    <dbReference type="NCBI Taxonomy" id="78410"/>
    <lineage>
        <taxon>Eukaryota</taxon>
        <taxon>Fungi</taxon>
        <taxon>Dikarya</taxon>
        <taxon>Ascomycota</taxon>
        <taxon>Pezizomycotina</taxon>
        <taxon>Sordariomycetes</taxon>
        <taxon>Hypocreomycetidae</taxon>
        <taxon>Hypocreales</taxon>
        <taxon>Nectriaceae</taxon>
        <taxon>Neonectria</taxon>
    </lineage>
</organism>
<keyword evidence="3" id="KW-1185">Reference proteome</keyword>
<comment type="caution">
    <text evidence="2">The sequence shown here is derived from an EMBL/GenBank/DDBJ whole genome shotgun (WGS) entry which is preliminary data.</text>
</comment>
<accession>A0A0P7AYS7</accession>
<reference evidence="2 3" key="1">
    <citation type="submission" date="2015-09" db="EMBL/GenBank/DDBJ databases">
        <title>Draft genome of a European isolate of the apple canker pathogen Neonectria ditissima.</title>
        <authorList>
            <person name="Gomez-Cortecero A."/>
            <person name="Harrison R.J."/>
            <person name="Armitage A.D."/>
        </authorList>
    </citation>
    <scope>NUCLEOTIDE SEQUENCE [LARGE SCALE GENOMIC DNA]</scope>
    <source>
        <strain evidence="2 3">R09/05</strain>
    </source>
</reference>
<dbReference type="GO" id="GO:0008757">
    <property type="term" value="F:S-adenosylmethionine-dependent methyltransferase activity"/>
    <property type="evidence" value="ECO:0007669"/>
    <property type="project" value="InterPro"/>
</dbReference>
<dbReference type="PANTHER" id="PTHR44942">
    <property type="entry name" value="METHYLTRANSF_11 DOMAIN-CONTAINING PROTEIN"/>
    <property type="match status" value="1"/>
</dbReference>
<dbReference type="PANTHER" id="PTHR44942:SF10">
    <property type="entry name" value="METHYLTRANSFERASE TYPE 11 DOMAIN-CONTAINING PROTEIN"/>
    <property type="match status" value="1"/>
</dbReference>
<evidence type="ECO:0000259" key="1">
    <source>
        <dbReference type="Pfam" id="PF08241"/>
    </source>
</evidence>
<dbReference type="CDD" id="cd02440">
    <property type="entry name" value="AdoMet_MTases"/>
    <property type="match status" value="1"/>
</dbReference>
<dbReference type="OrthoDB" id="10027013at2759"/>
<sequence>MSQLSTTEKTFSAYNSEQGKAYAKVRRDYHPSLYQTVLDHHTSTGGHLDTLIDVGCGPGLAARALAPHFAHVVGLDPSEGMIATARSLGGVTSTSEPIRYELSTAEHLGRNISPPIADSSIDLITASNAAHWFDMAGFWPSAARVLKPGGSVALWTSGDIRIHSSQPNAEAIQAAMDKHNEDHLVRYYEPGNILTRNRYSTLPLPWTLAQPVGEFDEASFLRKDWAPGEVFFTGEQEVDLDMFEKMITTGSPQTRWHQAHPQLVGTDRDVVKVLRKNIERLLHEAGVEKGKEVLRGTVQGTLLIVKKKESNV</sequence>
<evidence type="ECO:0000313" key="2">
    <source>
        <dbReference type="EMBL" id="KPM38707.1"/>
    </source>
</evidence>
<dbReference type="Pfam" id="PF08241">
    <property type="entry name" value="Methyltransf_11"/>
    <property type="match status" value="1"/>
</dbReference>
<dbReference type="EMBL" id="LKCW01000126">
    <property type="protein sequence ID" value="KPM38707.1"/>
    <property type="molecule type" value="Genomic_DNA"/>
</dbReference>
<dbReference type="Proteomes" id="UP000050424">
    <property type="component" value="Unassembled WGS sequence"/>
</dbReference>
<dbReference type="AlphaFoldDB" id="A0A0P7AYS7"/>
<protein>
    <recommendedName>
        <fullName evidence="1">Methyltransferase type 11 domain-containing protein</fullName>
    </recommendedName>
</protein>
<dbReference type="InterPro" id="IPR029063">
    <property type="entry name" value="SAM-dependent_MTases_sf"/>
</dbReference>
<evidence type="ECO:0000313" key="3">
    <source>
        <dbReference type="Proteomes" id="UP000050424"/>
    </source>
</evidence>
<dbReference type="InterPro" id="IPR013216">
    <property type="entry name" value="Methyltransf_11"/>
</dbReference>
<dbReference type="InterPro" id="IPR051052">
    <property type="entry name" value="Diverse_substrate_MTase"/>
</dbReference>